<evidence type="ECO:0008006" key="5">
    <source>
        <dbReference type="Google" id="ProtNLM"/>
    </source>
</evidence>
<dbReference type="PROSITE" id="PS51227">
    <property type="entry name" value="SPR"/>
    <property type="match status" value="1"/>
</dbReference>
<dbReference type="Pfam" id="PF05210">
    <property type="entry name" value="Sprouty"/>
    <property type="match status" value="1"/>
</dbReference>
<dbReference type="PANTHER" id="PTHR12365:SF7">
    <property type="entry name" value="PROTEIN SPROUTY"/>
    <property type="match status" value="1"/>
</dbReference>
<dbReference type="PANTHER" id="PTHR12365">
    <property type="entry name" value="SPROUTY"/>
    <property type="match status" value="1"/>
</dbReference>
<protein>
    <recommendedName>
        <fullName evidence="5">Sprouty</fullName>
    </recommendedName>
</protein>
<comment type="similarity">
    <text evidence="1">Belongs to the sprouty family.</text>
</comment>
<comment type="caution">
    <text evidence="3">The sequence shown here is derived from an EMBL/GenBank/DDBJ whole genome shotgun (WGS) entry which is preliminary data.</text>
</comment>
<organism evidence="3 4">
    <name type="scientific">Molorchus minor</name>
    <dbReference type="NCBI Taxonomy" id="1323400"/>
    <lineage>
        <taxon>Eukaryota</taxon>
        <taxon>Metazoa</taxon>
        <taxon>Ecdysozoa</taxon>
        <taxon>Arthropoda</taxon>
        <taxon>Hexapoda</taxon>
        <taxon>Insecta</taxon>
        <taxon>Pterygota</taxon>
        <taxon>Neoptera</taxon>
        <taxon>Endopterygota</taxon>
        <taxon>Coleoptera</taxon>
        <taxon>Polyphaga</taxon>
        <taxon>Cucujiformia</taxon>
        <taxon>Chrysomeloidea</taxon>
        <taxon>Cerambycidae</taxon>
        <taxon>Lamiinae</taxon>
        <taxon>Monochamini</taxon>
        <taxon>Molorchus</taxon>
    </lineage>
</organism>
<evidence type="ECO:0000256" key="2">
    <source>
        <dbReference type="SAM" id="MobiDB-lite"/>
    </source>
</evidence>
<keyword evidence="4" id="KW-1185">Reference proteome</keyword>
<dbReference type="InterPro" id="IPR051192">
    <property type="entry name" value="Sprouty_domain"/>
</dbReference>
<proteinExistence type="inferred from homology"/>
<dbReference type="EMBL" id="JAPWTJ010000435">
    <property type="protein sequence ID" value="KAJ8978458.1"/>
    <property type="molecule type" value="Genomic_DNA"/>
</dbReference>
<evidence type="ECO:0000313" key="3">
    <source>
        <dbReference type="EMBL" id="KAJ8978458.1"/>
    </source>
</evidence>
<evidence type="ECO:0000313" key="4">
    <source>
        <dbReference type="Proteomes" id="UP001162164"/>
    </source>
</evidence>
<gene>
    <name evidence="3" type="ORF">NQ317_002912</name>
</gene>
<name>A0ABQ9JLF7_9CUCU</name>
<evidence type="ECO:0000256" key="1">
    <source>
        <dbReference type="ARBA" id="ARBA00010964"/>
    </source>
</evidence>
<dbReference type="Proteomes" id="UP001162164">
    <property type="component" value="Unassembled WGS sequence"/>
</dbReference>
<feature type="region of interest" description="Disordered" evidence="2">
    <location>
        <begin position="72"/>
        <end position="91"/>
    </location>
</feature>
<dbReference type="InterPro" id="IPR007875">
    <property type="entry name" value="Sprouty"/>
</dbReference>
<accession>A0ABQ9JLF7</accession>
<reference evidence="3" key="1">
    <citation type="journal article" date="2023" name="Insect Mol. Biol.">
        <title>Genome sequencing provides insights into the evolution of gene families encoding plant cell wall-degrading enzymes in longhorned beetles.</title>
        <authorList>
            <person name="Shin N.R."/>
            <person name="Okamura Y."/>
            <person name="Kirsch R."/>
            <person name="Pauchet Y."/>
        </authorList>
    </citation>
    <scope>NUCLEOTIDE SEQUENCE</scope>
    <source>
        <strain evidence="3">MMC_N1</strain>
    </source>
</reference>
<sequence>MASHGGPASLPRAHCPRGPIMNISSLTVPLAPLRPASSVTLTVPRPENERAINEYVETPFRAVLPYCPPHPSRTERPTRLAIPAPPTSLTKQPTISTFNKEPIPECATRQSIMCAECGKCRCESCQQPRPLPQKWICNNSCLVSADSVIDYASCLCCVKGLFYHFSDPDGNANCADNPCGCETDQRTARWGCLTALSCVLPCLWLYWPLRSCKRVVEICYARHSRTGCRCRQSVPTPEKRLLDTSLDF</sequence>